<evidence type="ECO:0000313" key="2">
    <source>
        <dbReference type="Proteomes" id="UP001301797"/>
    </source>
</evidence>
<dbReference type="InterPro" id="IPR029063">
    <property type="entry name" value="SAM-dependent_MTases_sf"/>
</dbReference>
<reference evidence="1 2" key="1">
    <citation type="submission" date="2019-09" db="EMBL/GenBank/DDBJ databases">
        <title>The complete genome of Methanoplanus sp. FWC-SCC4.</title>
        <authorList>
            <person name="Chen S.-C."/>
            <person name="Zhou Y.-Z."/>
            <person name="Lai M.-C."/>
        </authorList>
    </citation>
    <scope>NUCLEOTIDE SEQUENCE [LARGE SCALE GENOMIC DNA]</scope>
    <source>
        <strain evidence="1 2">FWC-SCC4</strain>
    </source>
</reference>
<keyword evidence="1" id="KW-0808">Transferase</keyword>
<dbReference type="SUPFAM" id="SSF53335">
    <property type="entry name" value="S-adenosyl-L-methionine-dependent methyltransferases"/>
    <property type="match status" value="1"/>
</dbReference>
<dbReference type="EMBL" id="CP043875">
    <property type="protein sequence ID" value="WOF16562.1"/>
    <property type="molecule type" value="Genomic_DNA"/>
</dbReference>
<organism evidence="1 2">
    <name type="scientific">Methanochimaera problematica</name>
    <dbReference type="NCBI Taxonomy" id="2609417"/>
    <lineage>
        <taxon>Archaea</taxon>
        <taxon>Methanobacteriati</taxon>
        <taxon>Methanobacteriota</taxon>
        <taxon>Stenosarchaea group</taxon>
        <taxon>Methanomicrobia</taxon>
        <taxon>Methanomicrobiales</taxon>
        <taxon>Methanomicrobiaceae</taxon>
        <taxon>Methanochimaera</taxon>
    </lineage>
</organism>
<evidence type="ECO:0000313" key="1">
    <source>
        <dbReference type="EMBL" id="WOF16562.1"/>
    </source>
</evidence>
<accession>A0AA97FDJ6</accession>
<proteinExistence type="predicted"/>
<dbReference type="Gene3D" id="3.40.50.150">
    <property type="entry name" value="Vaccinia Virus protein VP39"/>
    <property type="match status" value="1"/>
</dbReference>
<keyword evidence="2" id="KW-1185">Reference proteome</keyword>
<protein>
    <submittedName>
        <fullName evidence="1">Class I SAM-dependent methyltransferase</fullName>
    </submittedName>
</protein>
<dbReference type="KEGG" id="mefw:F1737_07580"/>
<dbReference type="AlphaFoldDB" id="A0AA97FDJ6"/>
<sequence length="279" mass="31190">MKINDIFEIENLECLEPTLNDHTETGYTGMTLSLDADDARLLIDEEENPVAIAVHEKDGGWLVSSFLYRPFSLGILEFFEEFGSDIYQENRNTCLFALREYYCNDILNEFPSVIEDNRPGRYEMIKSLLDQTGWDGKGKTALDFCCGSGVATSVLRDKGFETLSFDNDAGLISRGIQSGRLLPDYSMCIDASCASVFCPDADFGIGLMLGDITAFNSHIWEGISAEIFGLCENVLISTATEPEIKRIEGWCRDSGRKAEIFSNDRDPIYDAWVCLSEGF</sequence>
<keyword evidence="1" id="KW-0489">Methyltransferase</keyword>
<dbReference type="GO" id="GO:0008168">
    <property type="term" value="F:methyltransferase activity"/>
    <property type="evidence" value="ECO:0007669"/>
    <property type="project" value="UniProtKB-KW"/>
</dbReference>
<dbReference type="GeneID" id="85230019"/>
<name>A0AA97FDJ6_9EURY</name>
<dbReference type="GO" id="GO:0032259">
    <property type="term" value="P:methylation"/>
    <property type="evidence" value="ECO:0007669"/>
    <property type="project" value="UniProtKB-KW"/>
</dbReference>
<gene>
    <name evidence="1" type="ORF">F1737_07580</name>
</gene>
<dbReference type="RefSeq" id="WP_317135983.1">
    <property type="nucleotide sequence ID" value="NZ_CP043875.1"/>
</dbReference>
<dbReference type="Proteomes" id="UP001301797">
    <property type="component" value="Chromosome"/>
</dbReference>